<evidence type="ECO:0000256" key="2">
    <source>
        <dbReference type="ARBA" id="ARBA00022771"/>
    </source>
</evidence>
<sequence>MVSYAHPAAANYYTQPSNPTSKSRGHRLCDDCGSVESPSGPRFRLCGGCMTTQYCSPDCQKRHWASHKSICHHTASQLSSAKQQPPDGHYDENLIKGLRKFTSAHQELLNWAVFQALQLKRVPANVRQQALIVELDYHPNASDSLHRFTLKGTHVVPRTYVTGADANVAADIQRRDDRCRRSGGIGAAVVSIQCGGLSQVMPVEVDPPSQITWDSRDDWPEVARHFVNSGRTDFKPISSTSRGSVCHLIISAMSVCVDALFRIIYG</sequence>
<comment type="caution">
    <text evidence="6">The sequence shown here is derived from an EMBL/GenBank/DDBJ whole genome shotgun (WGS) entry which is preliminary data.</text>
</comment>
<dbReference type="Gene3D" id="6.10.140.2220">
    <property type="match status" value="1"/>
</dbReference>
<dbReference type="AlphaFoldDB" id="A0A9P6L1A7"/>
<protein>
    <recommendedName>
        <fullName evidence="5">MYND-type domain-containing protein</fullName>
    </recommendedName>
</protein>
<evidence type="ECO:0000256" key="4">
    <source>
        <dbReference type="PROSITE-ProRule" id="PRU00134"/>
    </source>
</evidence>
<dbReference type="SUPFAM" id="SSF144232">
    <property type="entry name" value="HIT/MYND zinc finger-like"/>
    <property type="match status" value="1"/>
</dbReference>
<keyword evidence="3" id="KW-0862">Zinc</keyword>
<dbReference type="InterPro" id="IPR002893">
    <property type="entry name" value="Znf_MYND"/>
</dbReference>
<dbReference type="OrthoDB" id="432970at2759"/>
<evidence type="ECO:0000313" key="6">
    <source>
        <dbReference type="EMBL" id="KAF9778896.1"/>
    </source>
</evidence>
<evidence type="ECO:0000259" key="5">
    <source>
        <dbReference type="PROSITE" id="PS50865"/>
    </source>
</evidence>
<evidence type="ECO:0000313" key="7">
    <source>
        <dbReference type="Proteomes" id="UP000736335"/>
    </source>
</evidence>
<dbReference type="PROSITE" id="PS50865">
    <property type="entry name" value="ZF_MYND_2"/>
    <property type="match status" value="1"/>
</dbReference>
<proteinExistence type="predicted"/>
<dbReference type="Pfam" id="PF01753">
    <property type="entry name" value="zf-MYND"/>
    <property type="match status" value="1"/>
</dbReference>
<dbReference type="GO" id="GO:0008270">
    <property type="term" value="F:zinc ion binding"/>
    <property type="evidence" value="ECO:0007669"/>
    <property type="project" value="UniProtKB-KW"/>
</dbReference>
<keyword evidence="2 4" id="KW-0863">Zinc-finger</keyword>
<gene>
    <name evidence="6" type="ORF">BJ322DRAFT_1013953</name>
</gene>
<reference evidence="6" key="1">
    <citation type="journal article" date="2020" name="Nat. Commun.">
        <title>Large-scale genome sequencing of mycorrhizal fungi provides insights into the early evolution of symbiotic traits.</title>
        <authorList>
            <person name="Miyauchi S."/>
            <person name="Kiss E."/>
            <person name="Kuo A."/>
            <person name="Drula E."/>
            <person name="Kohler A."/>
            <person name="Sanchez-Garcia M."/>
            <person name="Morin E."/>
            <person name="Andreopoulos B."/>
            <person name="Barry K.W."/>
            <person name="Bonito G."/>
            <person name="Buee M."/>
            <person name="Carver A."/>
            <person name="Chen C."/>
            <person name="Cichocki N."/>
            <person name="Clum A."/>
            <person name="Culley D."/>
            <person name="Crous P.W."/>
            <person name="Fauchery L."/>
            <person name="Girlanda M."/>
            <person name="Hayes R.D."/>
            <person name="Keri Z."/>
            <person name="LaButti K."/>
            <person name="Lipzen A."/>
            <person name="Lombard V."/>
            <person name="Magnuson J."/>
            <person name="Maillard F."/>
            <person name="Murat C."/>
            <person name="Nolan M."/>
            <person name="Ohm R.A."/>
            <person name="Pangilinan J."/>
            <person name="Pereira M.F."/>
            <person name="Perotto S."/>
            <person name="Peter M."/>
            <person name="Pfister S."/>
            <person name="Riley R."/>
            <person name="Sitrit Y."/>
            <person name="Stielow J.B."/>
            <person name="Szollosi G."/>
            <person name="Zifcakova L."/>
            <person name="Stursova M."/>
            <person name="Spatafora J.W."/>
            <person name="Tedersoo L."/>
            <person name="Vaario L.M."/>
            <person name="Yamada A."/>
            <person name="Yan M."/>
            <person name="Wang P."/>
            <person name="Xu J."/>
            <person name="Bruns T."/>
            <person name="Baldrian P."/>
            <person name="Vilgalys R."/>
            <person name="Dunand C."/>
            <person name="Henrissat B."/>
            <person name="Grigoriev I.V."/>
            <person name="Hibbett D."/>
            <person name="Nagy L.G."/>
            <person name="Martin F.M."/>
        </authorList>
    </citation>
    <scope>NUCLEOTIDE SEQUENCE</scope>
    <source>
        <strain evidence="6">UH-Tt-Lm1</strain>
    </source>
</reference>
<evidence type="ECO:0000256" key="1">
    <source>
        <dbReference type="ARBA" id="ARBA00022723"/>
    </source>
</evidence>
<feature type="domain" description="MYND-type" evidence="5">
    <location>
        <begin position="29"/>
        <end position="71"/>
    </location>
</feature>
<dbReference type="EMBL" id="WIUZ02000021">
    <property type="protein sequence ID" value="KAF9778896.1"/>
    <property type="molecule type" value="Genomic_DNA"/>
</dbReference>
<accession>A0A9P6L1A7</accession>
<organism evidence="6 7">
    <name type="scientific">Thelephora terrestris</name>
    <dbReference type="NCBI Taxonomy" id="56493"/>
    <lineage>
        <taxon>Eukaryota</taxon>
        <taxon>Fungi</taxon>
        <taxon>Dikarya</taxon>
        <taxon>Basidiomycota</taxon>
        <taxon>Agaricomycotina</taxon>
        <taxon>Agaricomycetes</taxon>
        <taxon>Thelephorales</taxon>
        <taxon>Thelephoraceae</taxon>
        <taxon>Thelephora</taxon>
    </lineage>
</organism>
<dbReference type="Proteomes" id="UP000736335">
    <property type="component" value="Unassembled WGS sequence"/>
</dbReference>
<evidence type="ECO:0000256" key="3">
    <source>
        <dbReference type="ARBA" id="ARBA00022833"/>
    </source>
</evidence>
<name>A0A9P6L1A7_9AGAM</name>
<reference evidence="6" key="2">
    <citation type="submission" date="2020-11" db="EMBL/GenBank/DDBJ databases">
        <authorList>
            <consortium name="DOE Joint Genome Institute"/>
            <person name="Kuo A."/>
            <person name="Miyauchi S."/>
            <person name="Kiss E."/>
            <person name="Drula E."/>
            <person name="Kohler A."/>
            <person name="Sanchez-Garcia M."/>
            <person name="Andreopoulos B."/>
            <person name="Barry K.W."/>
            <person name="Bonito G."/>
            <person name="Buee M."/>
            <person name="Carver A."/>
            <person name="Chen C."/>
            <person name="Cichocki N."/>
            <person name="Clum A."/>
            <person name="Culley D."/>
            <person name="Crous P.W."/>
            <person name="Fauchery L."/>
            <person name="Girlanda M."/>
            <person name="Hayes R."/>
            <person name="Keri Z."/>
            <person name="Labutti K."/>
            <person name="Lipzen A."/>
            <person name="Lombard V."/>
            <person name="Magnuson J."/>
            <person name="Maillard F."/>
            <person name="Morin E."/>
            <person name="Murat C."/>
            <person name="Nolan M."/>
            <person name="Ohm R."/>
            <person name="Pangilinan J."/>
            <person name="Pereira M."/>
            <person name="Perotto S."/>
            <person name="Peter M."/>
            <person name="Riley R."/>
            <person name="Sitrit Y."/>
            <person name="Stielow B."/>
            <person name="Szollosi G."/>
            <person name="Zifcakova L."/>
            <person name="Stursova M."/>
            <person name="Spatafora J.W."/>
            <person name="Tedersoo L."/>
            <person name="Vaario L.-M."/>
            <person name="Yamada A."/>
            <person name="Yan M."/>
            <person name="Wang P."/>
            <person name="Xu J."/>
            <person name="Bruns T."/>
            <person name="Baldrian P."/>
            <person name="Vilgalys R."/>
            <person name="Henrissat B."/>
            <person name="Grigoriev I.V."/>
            <person name="Hibbett D."/>
            <person name="Nagy L.G."/>
            <person name="Martin F.M."/>
        </authorList>
    </citation>
    <scope>NUCLEOTIDE SEQUENCE</scope>
    <source>
        <strain evidence="6">UH-Tt-Lm1</strain>
    </source>
</reference>
<keyword evidence="7" id="KW-1185">Reference proteome</keyword>
<keyword evidence="1" id="KW-0479">Metal-binding</keyword>